<protein>
    <submittedName>
        <fullName evidence="2">Aldo/keto reductase</fullName>
    </submittedName>
</protein>
<feature type="domain" description="NADP-dependent oxidoreductase" evidence="1">
    <location>
        <begin position="23"/>
        <end position="210"/>
    </location>
</feature>
<comment type="caution">
    <text evidence="2">The sequence shown here is derived from an EMBL/GenBank/DDBJ whole genome shotgun (WGS) entry which is preliminary data.</text>
</comment>
<gene>
    <name evidence="2" type="ORF">H8E23_11960</name>
</gene>
<dbReference type="InterPro" id="IPR023210">
    <property type="entry name" value="NADP_OxRdtase_dom"/>
</dbReference>
<dbReference type="Pfam" id="PF00248">
    <property type="entry name" value="Aldo_ket_red"/>
    <property type="match status" value="1"/>
</dbReference>
<name>A0A8J6NXH7_9BACT</name>
<evidence type="ECO:0000313" key="3">
    <source>
        <dbReference type="Proteomes" id="UP000603434"/>
    </source>
</evidence>
<dbReference type="SUPFAM" id="SSF51430">
    <property type="entry name" value="NAD(P)-linked oxidoreductase"/>
    <property type="match status" value="1"/>
</dbReference>
<reference evidence="2 3" key="1">
    <citation type="submission" date="2020-08" db="EMBL/GenBank/DDBJ databases">
        <title>Bridging the membrane lipid divide: bacteria of the FCB group superphylum have the potential to synthesize archaeal ether lipids.</title>
        <authorList>
            <person name="Villanueva L."/>
            <person name="Von Meijenfeldt F.A.B."/>
            <person name="Westbye A.B."/>
            <person name="Yadav S."/>
            <person name="Hopmans E.C."/>
            <person name="Dutilh B.E."/>
            <person name="Sinninghe Damste J.S."/>
        </authorList>
    </citation>
    <scope>NUCLEOTIDE SEQUENCE [LARGE SCALE GENOMIC DNA]</scope>
    <source>
        <strain evidence="2">NIOZ-UU30</strain>
    </source>
</reference>
<dbReference type="PANTHER" id="PTHR43312:SF1">
    <property type="entry name" value="NADP-DEPENDENT OXIDOREDUCTASE DOMAIN-CONTAINING PROTEIN"/>
    <property type="match status" value="1"/>
</dbReference>
<dbReference type="AlphaFoldDB" id="A0A8J6NXH7"/>
<accession>A0A8J6NXH7</accession>
<dbReference type="Proteomes" id="UP000603434">
    <property type="component" value="Unassembled WGS sequence"/>
</dbReference>
<evidence type="ECO:0000259" key="1">
    <source>
        <dbReference type="Pfam" id="PF00248"/>
    </source>
</evidence>
<dbReference type="Gene3D" id="3.20.20.100">
    <property type="entry name" value="NADP-dependent oxidoreductase domain"/>
    <property type="match status" value="1"/>
</dbReference>
<dbReference type="PANTHER" id="PTHR43312">
    <property type="entry name" value="D-THREO-ALDOSE 1-DEHYDROGENASE"/>
    <property type="match status" value="1"/>
</dbReference>
<organism evidence="2 3">
    <name type="scientific">Candidatus Desulfatibia profunda</name>
    <dbReference type="NCBI Taxonomy" id="2841695"/>
    <lineage>
        <taxon>Bacteria</taxon>
        <taxon>Pseudomonadati</taxon>
        <taxon>Thermodesulfobacteriota</taxon>
        <taxon>Desulfobacteria</taxon>
        <taxon>Desulfobacterales</taxon>
        <taxon>Desulfobacterales incertae sedis</taxon>
        <taxon>Candidatus Desulfatibia</taxon>
    </lineage>
</organism>
<dbReference type="InterPro" id="IPR036812">
    <property type="entry name" value="NAD(P)_OxRdtase_dom_sf"/>
</dbReference>
<evidence type="ECO:0000313" key="2">
    <source>
        <dbReference type="EMBL" id="MBC8362101.1"/>
    </source>
</evidence>
<proteinExistence type="predicted"/>
<dbReference type="InterPro" id="IPR020471">
    <property type="entry name" value="AKR"/>
</dbReference>
<dbReference type="InterPro" id="IPR053135">
    <property type="entry name" value="AKR2_Oxidoreductase"/>
</dbReference>
<dbReference type="GO" id="GO:0016491">
    <property type="term" value="F:oxidoreductase activity"/>
    <property type="evidence" value="ECO:0007669"/>
    <property type="project" value="InterPro"/>
</dbReference>
<dbReference type="CDD" id="cd19100">
    <property type="entry name" value="AKR_unchar"/>
    <property type="match status" value="1"/>
</dbReference>
<sequence length="285" mass="31307">MSTSTMATDNFTKSGPKVTRVGLGGEGILRTHQRTARAREVIQAAIKQGITYFDSARVYADSEIYYGSVWQELPQTRLQIFQASKSASRDRAGAQADLEETLERLNTNYLDLWQIHDVRTHDDIRKISGPGGALEAFVEAKSSGKVRFIGVSGHHDPAILTRAVEEWPVDAVMMPVNPVEVILGGFLTSTLAAARAKGIAIIAMKILGASHYVHFKFGITPELLIRYALSHDITVAIVGCSSAEEVKTLAETGRDFKPPAAEETSQLLKVFEPYARRLAYYRGVL</sequence>
<dbReference type="PRINTS" id="PR00069">
    <property type="entry name" value="ALDKETRDTASE"/>
</dbReference>
<dbReference type="EMBL" id="JACNJH010000169">
    <property type="protein sequence ID" value="MBC8362101.1"/>
    <property type="molecule type" value="Genomic_DNA"/>
</dbReference>